<organism evidence="2">
    <name type="scientific">viral metagenome</name>
    <dbReference type="NCBI Taxonomy" id="1070528"/>
    <lineage>
        <taxon>unclassified sequences</taxon>
        <taxon>metagenomes</taxon>
        <taxon>organismal metagenomes</taxon>
    </lineage>
</organism>
<evidence type="ECO:0000313" key="2">
    <source>
        <dbReference type="EMBL" id="QHU02246.1"/>
    </source>
</evidence>
<reference evidence="2" key="1">
    <citation type="journal article" date="2020" name="Nature">
        <title>Giant virus diversity and host interactions through global metagenomics.</title>
        <authorList>
            <person name="Schulz F."/>
            <person name="Roux S."/>
            <person name="Paez-Espino D."/>
            <person name="Jungbluth S."/>
            <person name="Walsh D.A."/>
            <person name="Denef V.J."/>
            <person name="McMahon K.D."/>
            <person name="Konstantinidis K.T."/>
            <person name="Eloe-Fadrosh E.A."/>
            <person name="Kyrpides N.C."/>
            <person name="Woyke T."/>
        </authorList>
    </citation>
    <scope>NUCLEOTIDE SEQUENCE</scope>
    <source>
        <strain evidence="2">GVMAG-M-3300025880-75</strain>
    </source>
</reference>
<proteinExistence type="predicted"/>
<feature type="compositionally biased region" description="Basic residues" evidence="1">
    <location>
        <begin position="101"/>
        <end position="149"/>
    </location>
</feature>
<feature type="compositionally biased region" description="Basic and acidic residues" evidence="1">
    <location>
        <begin position="61"/>
        <end position="84"/>
    </location>
</feature>
<name>A0A6C0JC17_9ZZZZ</name>
<evidence type="ECO:0000256" key="1">
    <source>
        <dbReference type="SAM" id="MobiDB-lite"/>
    </source>
</evidence>
<sequence length="149" mass="17671">MSGKGKSLKVAERYLNNKQTLTEYEINHILGLKGRTGDDKLTPEQAEMMKLKIQQIPSLDKLGDRTKAQKLKDERIQRAKDKNSKYKPPTEPPRLDNMFRNIHKGGKRKTRRKKRKSKKRKSKKRKSKKRKSKKRKSKKIFRNQRGCKR</sequence>
<protein>
    <submittedName>
        <fullName evidence="2">Uncharacterized protein</fullName>
    </submittedName>
</protein>
<feature type="region of interest" description="Disordered" evidence="1">
    <location>
        <begin position="60"/>
        <end position="149"/>
    </location>
</feature>
<dbReference type="EMBL" id="MN740355">
    <property type="protein sequence ID" value="QHU02246.1"/>
    <property type="molecule type" value="Genomic_DNA"/>
</dbReference>
<accession>A0A6C0JC17</accession>
<dbReference type="AlphaFoldDB" id="A0A6C0JC17"/>